<evidence type="ECO:0000313" key="10">
    <source>
        <dbReference type="EMBL" id="CAG5118198.1"/>
    </source>
</evidence>
<accession>A0A8S3YP25</accession>
<evidence type="ECO:0000256" key="5">
    <source>
        <dbReference type="ARBA" id="ARBA00022927"/>
    </source>
</evidence>
<evidence type="ECO:0000256" key="1">
    <source>
        <dbReference type="ARBA" id="ARBA00004567"/>
    </source>
</evidence>
<keyword evidence="5" id="KW-0653">Protein transport</keyword>
<keyword evidence="6" id="KW-0811">Translocation</keyword>
<evidence type="ECO:0000313" key="11">
    <source>
        <dbReference type="Proteomes" id="UP000678393"/>
    </source>
</evidence>
<name>A0A8S3YP25_9EUPU</name>
<dbReference type="EMBL" id="CAJHNH020000513">
    <property type="protein sequence ID" value="CAG5118198.1"/>
    <property type="molecule type" value="Genomic_DNA"/>
</dbReference>
<dbReference type="SUPFAM" id="SSF82215">
    <property type="entry name" value="C-terminal autoproteolytic domain of nucleoporin nup98"/>
    <property type="match status" value="1"/>
</dbReference>
<dbReference type="GO" id="GO:0017056">
    <property type="term" value="F:structural constituent of nuclear pore"/>
    <property type="evidence" value="ECO:0007669"/>
    <property type="project" value="InterPro"/>
</dbReference>
<dbReference type="InterPro" id="IPR037665">
    <property type="entry name" value="Nucleoporin_S59-like"/>
</dbReference>
<dbReference type="GO" id="GO:0051028">
    <property type="term" value="P:mRNA transport"/>
    <property type="evidence" value="ECO:0007669"/>
    <property type="project" value="UniProtKB-KW"/>
</dbReference>
<dbReference type="PANTHER" id="PTHR23198">
    <property type="entry name" value="NUCLEOPORIN"/>
    <property type="match status" value="1"/>
</dbReference>
<evidence type="ECO:0000256" key="2">
    <source>
        <dbReference type="ARBA" id="ARBA00008926"/>
    </source>
</evidence>
<dbReference type="GO" id="GO:0000973">
    <property type="term" value="P:post-transcriptional tethering of RNA polymerase II gene DNA at nuclear periphery"/>
    <property type="evidence" value="ECO:0007669"/>
    <property type="project" value="TreeGrafter"/>
</dbReference>
<evidence type="ECO:0000256" key="3">
    <source>
        <dbReference type="ARBA" id="ARBA00022448"/>
    </source>
</evidence>
<dbReference type="GO" id="GO:0034398">
    <property type="term" value="P:telomere tethering at nuclear periphery"/>
    <property type="evidence" value="ECO:0007669"/>
    <property type="project" value="TreeGrafter"/>
</dbReference>
<dbReference type="GO" id="GO:0003723">
    <property type="term" value="F:RNA binding"/>
    <property type="evidence" value="ECO:0007669"/>
    <property type="project" value="TreeGrafter"/>
</dbReference>
<evidence type="ECO:0000256" key="4">
    <source>
        <dbReference type="ARBA" id="ARBA00022816"/>
    </source>
</evidence>
<keyword evidence="8" id="KW-0539">Nucleus</keyword>
<dbReference type="GO" id="GO:0044614">
    <property type="term" value="C:nuclear pore cytoplasmic filaments"/>
    <property type="evidence" value="ECO:0007669"/>
    <property type="project" value="TreeGrafter"/>
</dbReference>
<dbReference type="InterPro" id="IPR036903">
    <property type="entry name" value="Nup98_auto-Pept-S59_dom_sf"/>
</dbReference>
<dbReference type="OrthoDB" id="3797628at2759"/>
<dbReference type="GO" id="GO:0006606">
    <property type="term" value="P:protein import into nucleus"/>
    <property type="evidence" value="ECO:0007669"/>
    <property type="project" value="TreeGrafter"/>
</dbReference>
<feature type="non-terminal residue" evidence="10">
    <location>
        <position position="309"/>
    </location>
</feature>
<protein>
    <recommendedName>
        <fullName evidence="9">Peptidase S59 domain-containing protein</fullName>
    </recommendedName>
</protein>
<dbReference type="GO" id="GO:0008139">
    <property type="term" value="F:nuclear localization sequence binding"/>
    <property type="evidence" value="ECO:0007669"/>
    <property type="project" value="TreeGrafter"/>
</dbReference>
<dbReference type="PANTHER" id="PTHR23198:SF6">
    <property type="entry name" value="NUCLEAR PORE COMPLEX PROTEIN NUP98-NUP96"/>
    <property type="match status" value="1"/>
</dbReference>
<keyword evidence="11" id="KW-1185">Reference proteome</keyword>
<dbReference type="Gene3D" id="3.30.1610.10">
    <property type="entry name" value="Peptidase S59, nucleoporin"/>
    <property type="match status" value="1"/>
</dbReference>
<dbReference type="PROSITE" id="PS51434">
    <property type="entry name" value="NUP_C"/>
    <property type="match status" value="1"/>
</dbReference>
<evidence type="ECO:0000256" key="7">
    <source>
        <dbReference type="ARBA" id="ARBA00023132"/>
    </source>
</evidence>
<gene>
    <name evidence="10" type="ORF">CUNI_LOCUS3756</name>
</gene>
<reference evidence="10" key="1">
    <citation type="submission" date="2021-04" db="EMBL/GenBank/DDBJ databases">
        <authorList>
            <consortium name="Molecular Ecology Group"/>
        </authorList>
    </citation>
    <scope>NUCLEOTIDE SEQUENCE</scope>
</reference>
<dbReference type="FunFam" id="3.30.1610.10:FF:000001">
    <property type="entry name" value="Nuclear pore complex protein Nup98-Nup96"/>
    <property type="match status" value="1"/>
</dbReference>
<dbReference type="InterPro" id="IPR007230">
    <property type="entry name" value="Nup98_auto-Pept-S59_dom"/>
</dbReference>
<dbReference type="Proteomes" id="UP000678393">
    <property type="component" value="Unassembled WGS sequence"/>
</dbReference>
<proteinExistence type="inferred from homology"/>
<evidence type="ECO:0000256" key="6">
    <source>
        <dbReference type="ARBA" id="ARBA00023010"/>
    </source>
</evidence>
<sequence>NNSLDDSILAMKQRKDSNPNHGGNRLSAADTTSFLSNSDLDNSCLPVDRSTPHPTGITLTRPGYYTVPSLDEMIDLIDENGNCLVEDLVIGRVGYGNVFFPGVTDVTGLNLDEIVHFRRREVVVYPDDDKKPPLGQGLNKKAEITLDCVWPSDKSTRSPIKNPDRLKLMNYAEKLEETAAKIGGKFIDYRPETGSWVFQVNHFSKYGLLDDSDEEVLTDQQKKLLAGSPSKDVLLVQGDLQQDDQDMLQGEEDDMLDDNSYDMSETMNVNADSGMDSKYIATAMGVSAKNIQGMKASFFGDGLQGLEGT</sequence>
<evidence type="ECO:0000256" key="8">
    <source>
        <dbReference type="ARBA" id="ARBA00023242"/>
    </source>
</evidence>
<keyword evidence="3" id="KW-0813">Transport</keyword>
<comment type="subcellular location">
    <subcellularLocation>
        <location evidence="1">Nucleus</location>
        <location evidence="1">Nuclear pore complex</location>
    </subcellularLocation>
</comment>
<feature type="domain" description="Peptidase S59" evidence="9">
    <location>
        <begin position="61"/>
        <end position="203"/>
    </location>
</feature>
<dbReference type="AlphaFoldDB" id="A0A8S3YP25"/>
<dbReference type="Pfam" id="PF04096">
    <property type="entry name" value="Nucleoporin2"/>
    <property type="match status" value="1"/>
</dbReference>
<comment type="caution">
    <text evidence="10">The sequence shown here is derived from an EMBL/GenBank/DDBJ whole genome shotgun (WGS) entry which is preliminary data.</text>
</comment>
<comment type="similarity">
    <text evidence="2">Belongs to the nucleoporin GLFG family.</text>
</comment>
<feature type="non-terminal residue" evidence="10">
    <location>
        <position position="1"/>
    </location>
</feature>
<dbReference type="GO" id="GO:0006405">
    <property type="term" value="P:RNA export from nucleus"/>
    <property type="evidence" value="ECO:0007669"/>
    <property type="project" value="TreeGrafter"/>
</dbReference>
<keyword evidence="4" id="KW-0509">mRNA transport</keyword>
<evidence type="ECO:0000259" key="9">
    <source>
        <dbReference type="PROSITE" id="PS51434"/>
    </source>
</evidence>
<keyword evidence="7" id="KW-0906">Nuclear pore complex</keyword>
<organism evidence="10 11">
    <name type="scientific">Candidula unifasciata</name>
    <dbReference type="NCBI Taxonomy" id="100452"/>
    <lineage>
        <taxon>Eukaryota</taxon>
        <taxon>Metazoa</taxon>
        <taxon>Spiralia</taxon>
        <taxon>Lophotrochozoa</taxon>
        <taxon>Mollusca</taxon>
        <taxon>Gastropoda</taxon>
        <taxon>Heterobranchia</taxon>
        <taxon>Euthyneura</taxon>
        <taxon>Panpulmonata</taxon>
        <taxon>Eupulmonata</taxon>
        <taxon>Stylommatophora</taxon>
        <taxon>Helicina</taxon>
        <taxon>Helicoidea</taxon>
        <taxon>Geomitridae</taxon>
        <taxon>Candidula</taxon>
    </lineage>
</organism>